<evidence type="ECO:0000256" key="4">
    <source>
        <dbReference type="ARBA" id="ARBA00022692"/>
    </source>
</evidence>
<evidence type="ECO:0000313" key="10">
    <source>
        <dbReference type="Proteomes" id="UP001056384"/>
    </source>
</evidence>
<comment type="similarity">
    <text evidence="2">Belongs to the major facilitator superfamily. Sugar transporter (TC 2.A.1.1) family.</text>
</comment>
<dbReference type="GO" id="GO:0005351">
    <property type="term" value="F:carbohydrate:proton symporter activity"/>
    <property type="evidence" value="ECO:0007669"/>
    <property type="project" value="TreeGrafter"/>
</dbReference>
<dbReference type="Proteomes" id="UP001056384">
    <property type="component" value="Chromosome 3"/>
</dbReference>
<dbReference type="FunFam" id="1.20.1250.20:FF:000061">
    <property type="entry name" value="MFS sugar transporter"/>
    <property type="match status" value="1"/>
</dbReference>
<dbReference type="AlphaFoldDB" id="A0A9Q9ARM6"/>
<dbReference type="NCBIfam" id="TIGR00879">
    <property type="entry name" value="SP"/>
    <property type="match status" value="1"/>
</dbReference>
<feature type="transmembrane region" description="Helical" evidence="7">
    <location>
        <begin position="145"/>
        <end position="169"/>
    </location>
</feature>
<accession>A0A9Q9ARM6</accession>
<keyword evidence="6 7" id="KW-0472">Membrane</keyword>
<comment type="subcellular location">
    <subcellularLocation>
        <location evidence="1">Membrane</location>
        <topology evidence="1">Multi-pass membrane protein</topology>
    </subcellularLocation>
</comment>
<dbReference type="PROSITE" id="PS50850">
    <property type="entry name" value="MFS"/>
    <property type="match status" value="1"/>
</dbReference>
<feature type="transmembrane region" description="Helical" evidence="7">
    <location>
        <begin position="670"/>
        <end position="692"/>
    </location>
</feature>
<dbReference type="GO" id="GO:0016020">
    <property type="term" value="C:membrane"/>
    <property type="evidence" value="ECO:0007669"/>
    <property type="project" value="UniProtKB-SubCell"/>
</dbReference>
<keyword evidence="9" id="KW-0762">Sugar transport</keyword>
<feature type="transmembrane region" description="Helical" evidence="7">
    <location>
        <begin position="1100"/>
        <end position="1125"/>
    </location>
</feature>
<dbReference type="EMBL" id="CP099420">
    <property type="protein sequence ID" value="USW50781.1"/>
    <property type="molecule type" value="Genomic_DNA"/>
</dbReference>
<name>A0A9Q9ARM6_9PEZI</name>
<evidence type="ECO:0000256" key="3">
    <source>
        <dbReference type="ARBA" id="ARBA00022448"/>
    </source>
</evidence>
<dbReference type="PROSITE" id="PS00216">
    <property type="entry name" value="SUGAR_TRANSPORT_1"/>
    <property type="match status" value="1"/>
</dbReference>
<dbReference type="InterPro" id="IPR005828">
    <property type="entry name" value="MFS_sugar_transport-like"/>
</dbReference>
<keyword evidence="10" id="KW-1185">Reference proteome</keyword>
<dbReference type="InterPro" id="IPR003663">
    <property type="entry name" value="Sugar/inositol_transpt"/>
</dbReference>
<feature type="transmembrane region" description="Helical" evidence="7">
    <location>
        <begin position="921"/>
        <end position="938"/>
    </location>
</feature>
<dbReference type="PROSITE" id="PS00217">
    <property type="entry name" value="SUGAR_TRANSPORT_2"/>
    <property type="match status" value="1"/>
</dbReference>
<evidence type="ECO:0000256" key="2">
    <source>
        <dbReference type="ARBA" id="ARBA00010992"/>
    </source>
</evidence>
<sequence length="1262" mass="139048">MSQDDRHERHQPAVDNMQDAISPVSCQQEETNGFKEQQYCHLLEPKQNATESIHSISDQSANVSNVKAAMHHTGKLQHFPLILRLTIFYVISSIVAWTIICVLVHKPLTTGHYGLYLTDGDINGAKYPSHSTYALNERIFRVARVMQAIIAVSTIPLTSAVCSTAAVTFMQRSRQHGSLSLRKTMVLADKGWADFEIYTQLLRGRARSSLSPLQSIFTTTKTVQTPAHLGQLQKLTDILDRIDGSKSNLVSDVIGPAQLRSSLISTTSTDPQSRLWSANGALNCTGAGSGDVAACAFGQVSLANMSQLNDPFLAQLPAGFSTGLVRQFMPRINSSVFRSRITADEFPADCQDLTNSFHANYSTAVMTGYSNGSEVGISWSLVACMPADQRKSLWNATRARQDFSEKLYLNMTAFDPTPSKLDWNSDQSSGLFKIELRTTTGYFELPNLMNGNIPGPLLNDDPSLHCGRDCVLQGSFRSNAIYDHNNNVKRSDFEDVNGTSTVTDSDFALSTVPNKGPLLTTAMALFGQGSFIADRTAHPEAYVNKDVESSSLSCTERAPFAGLLTAMNETDRYDGTNDMGEFVRCVSNNAWNFGFLQEDIRRYVQMFVGPDYGVAEKGPAYDDRLSNAFEAAAFLANELWLTSEDDATLTVCYDPGAGIQVSHISSPGMILISVLLGIYLVALLATAIYGNWGGHWTSRLDSFTMMQLGAAIADKLPLQLANNTDKIRILDETPGWVGDVQEHPDIDAIGVCVTGSSGFLLLGYDQGVMSGLLTEPNFLEYFPQMEPENKSGAIQALVVAIYEIGCLIGAIGTILFGDKLGRRRSILTGAGIMCIGAVIQTSSFGMAQLIVGRIVTGIGNGMNTSTIPVYQSEIAPPKIRGFLLVLFEGALITLGIMISYWLNYGFWFVTSHGSFQWRLPLGFQIFFAVLLILGILAFPESPRWLLKHNKTEEAAEIMGRLEDAEPDSEQVQRDIKEINEINRMTSGRLTWKEFFSNGREMNGWRAAAACLSQAFQQIGGINLVTYYATTVFEDSLGFDPALSRFMTAWLGTEYFLAACLALFVVDKLGRRNMMMWGAAGMAVSLLVIGASLSTGSMSGAYAATVFIFVYDTSFALGWLGVTWLYPAEVTPMRIRTQANGLSTCSNWIFNYAVVQLAPIMINRIAWKTYFVFFCFNIAFIPCIYFLFPETNSHKLETLDAIFNEAYEKNENPVFTEKRWREKGAQVSVENSAEYGKSDVEVRKGSEEGEIEIDGVEERNEKI</sequence>
<reference evidence="9" key="1">
    <citation type="submission" date="2022-06" db="EMBL/GenBank/DDBJ databases">
        <title>Complete genome sequences of two strains of the flax pathogen Septoria linicola.</title>
        <authorList>
            <person name="Lapalu N."/>
            <person name="Simon A."/>
            <person name="Demenou B."/>
            <person name="Paumier D."/>
            <person name="Guillot M.-P."/>
            <person name="Gout L."/>
            <person name="Valade R."/>
        </authorList>
    </citation>
    <scope>NUCLEOTIDE SEQUENCE</scope>
    <source>
        <strain evidence="9">SE15195</strain>
    </source>
</reference>
<evidence type="ECO:0000256" key="5">
    <source>
        <dbReference type="ARBA" id="ARBA00022989"/>
    </source>
</evidence>
<feature type="transmembrane region" description="Helical" evidence="7">
    <location>
        <begin position="793"/>
        <end position="816"/>
    </location>
</feature>
<feature type="domain" description="Major facilitator superfamily (MFS) profile" evidence="8">
    <location>
        <begin position="751"/>
        <end position="1191"/>
    </location>
</feature>
<evidence type="ECO:0000256" key="7">
    <source>
        <dbReference type="SAM" id="Phobius"/>
    </source>
</evidence>
<keyword evidence="3" id="KW-0813">Transport</keyword>
<dbReference type="Gene3D" id="1.20.1250.20">
    <property type="entry name" value="MFS general substrate transporter like domains"/>
    <property type="match status" value="1"/>
</dbReference>
<dbReference type="Pfam" id="PF00083">
    <property type="entry name" value="Sugar_tr"/>
    <property type="match status" value="1"/>
</dbReference>
<feature type="transmembrane region" description="Helical" evidence="7">
    <location>
        <begin position="881"/>
        <end position="901"/>
    </location>
</feature>
<organism evidence="9 10">
    <name type="scientific">Septoria linicola</name>
    <dbReference type="NCBI Taxonomy" id="215465"/>
    <lineage>
        <taxon>Eukaryota</taxon>
        <taxon>Fungi</taxon>
        <taxon>Dikarya</taxon>
        <taxon>Ascomycota</taxon>
        <taxon>Pezizomycotina</taxon>
        <taxon>Dothideomycetes</taxon>
        <taxon>Dothideomycetidae</taxon>
        <taxon>Mycosphaerellales</taxon>
        <taxon>Mycosphaerellaceae</taxon>
        <taxon>Septoria</taxon>
    </lineage>
</organism>
<evidence type="ECO:0000256" key="6">
    <source>
        <dbReference type="ARBA" id="ARBA00023136"/>
    </source>
</evidence>
<gene>
    <name evidence="9" type="ORF">Slin15195_G041000</name>
</gene>
<evidence type="ECO:0000256" key="1">
    <source>
        <dbReference type="ARBA" id="ARBA00004141"/>
    </source>
</evidence>
<dbReference type="PRINTS" id="PR00171">
    <property type="entry name" value="SUGRTRNSPORT"/>
</dbReference>
<dbReference type="InterPro" id="IPR036259">
    <property type="entry name" value="MFS_trans_sf"/>
</dbReference>
<dbReference type="InterPro" id="IPR020846">
    <property type="entry name" value="MFS_dom"/>
</dbReference>
<feature type="transmembrane region" description="Helical" evidence="7">
    <location>
        <begin position="1048"/>
        <end position="1066"/>
    </location>
</feature>
<dbReference type="PANTHER" id="PTHR48022:SF68">
    <property type="entry name" value="MAJOR FACILITATOR SUPERFAMILY (MFS) PROFILE DOMAIN-CONTAINING PROTEIN-RELATED"/>
    <property type="match status" value="1"/>
</dbReference>
<dbReference type="InterPro" id="IPR005829">
    <property type="entry name" value="Sugar_transporter_CS"/>
</dbReference>
<feature type="transmembrane region" description="Helical" evidence="7">
    <location>
        <begin position="1006"/>
        <end position="1028"/>
    </location>
</feature>
<dbReference type="OrthoDB" id="3643586at2759"/>
<evidence type="ECO:0000313" key="9">
    <source>
        <dbReference type="EMBL" id="USW50781.1"/>
    </source>
</evidence>
<feature type="transmembrane region" description="Helical" evidence="7">
    <location>
        <begin position="1073"/>
        <end position="1094"/>
    </location>
</feature>
<protein>
    <submittedName>
        <fullName evidence="9">Major facilitator, sugar transporter, major facilitator superfamily</fullName>
    </submittedName>
</protein>
<dbReference type="PANTHER" id="PTHR48022">
    <property type="entry name" value="PLASTIDIC GLUCOSE TRANSPORTER 4"/>
    <property type="match status" value="1"/>
</dbReference>
<evidence type="ECO:0000259" key="8">
    <source>
        <dbReference type="PROSITE" id="PS50850"/>
    </source>
</evidence>
<feature type="transmembrane region" description="Helical" evidence="7">
    <location>
        <begin position="81"/>
        <end position="105"/>
    </location>
</feature>
<dbReference type="SUPFAM" id="SSF103473">
    <property type="entry name" value="MFS general substrate transporter"/>
    <property type="match status" value="1"/>
</dbReference>
<proteinExistence type="inferred from homology"/>
<feature type="transmembrane region" description="Helical" evidence="7">
    <location>
        <begin position="1169"/>
        <end position="1187"/>
    </location>
</feature>
<keyword evidence="5 7" id="KW-1133">Transmembrane helix</keyword>
<keyword evidence="4 7" id="KW-0812">Transmembrane</keyword>
<dbReference type="InterPro" id="IPR050360">
    <property type="entry name" value="MFS_Sugar_Transporters"/>
</dbReference>